<keyword evidence="8" id="KW-1185">Reference proteome</keyword>
<dbReference type="GO" id="GO:0005874">
    <property type="term" value="C:microtubule"/>
    <property type="evidence" value="ECO:0007669"/>
    <property type="project" value="UniProtKB-KW"/>
</dbReference>
<dbReference type="Pfam" id="PF17681">
    <property type="entry name" value="GCP_N_terminal"/>
    <property type="match status" value="1"/>
</dbReference>
<protein>
    <submittedName>
        <fullName evidence="9">Gamma-tubulin complex component 3-like isoform X1</fullName>
    </submittedName>
</protein>
<evidence type="ECO:0000313" key="9">
    <source>
        <dbReference type="RefSeq" id="XP_034098863.1"/>
    </source>
</evidence>
<dbReference type="InterPro" id="IPR007259">
    <property type="entry name" value="GCP"/>
</dbReference>
<dbReference type="GO" id="GO:0000922">
    <property type="term" value="C:spindle pole"/>
    <property type="evidence" value="ECO:0007669"/>
    <property type="project" value="InterPro"/>
</dbReference>
<dbReference type="PANTHER" id="PTHR19302:SF14">
    <property type="entry name" value="GAMMA-TUBULIN COMPLEX COMPONENT 3"/>
    <property type="match status" value="1"/>
</dbReference>
<sequence>MNTNIMSILEELRKIINDEISLYALDLVLNDAMQYIEMHPNALDYPYLQAEVDCIYKIKFVLDKRGKFHKTNLCGDRFQDFFLMTCHGIEDKRMRDMLANMLLWCLEDEPELIELLVKVGLMTVSDINQINSREEHMNTSPSNSSHIWRPSEMRLNGDCSDESMTNYIAKVQDERTKLPNHELVQNAIYAFLGIPGTYLLKNGKTNRMSLNEETAAQLSRAQCGMLMRFSELGYYHDCLVQHSTQNSGANALGTLGLAFICQLKLLLNRYHGEVAQLQDVHSSNRQKLSDVYAKFGDCCWTNEKPHQLKLLTLLAWSVGPLRQLQLLNKIATHCHWHKGGALVSRVCEFLYNGDPILDEVSGKLMRACCAPLMHMISTWMIDGRVEDVDNEFFIESLVEIDNNRLWYDKIQLRPHMLPSFISKQLAEKILKTGKNVLFMRKICGMTNHTVKHPEQLRDIIENRFFEIFSKPHNADWVLAIENCYAESSKQVLDIMVGPHKLIGHLQGMRRYLLLGQGDFVNIFIEKIKDELDKVGSNVYSYNLCSMLDAALRGANAHHDDPEIMEHLDVVVRTPYPGDFGWDVISLLYSVPGPVSMVLEPVMPQYKTLFKPLWRMKYMEFILGRNVWKEQTRNAKALWAIHDEISAATYKLHLFTAEIMHFVHEILYHVLFEVIECNWTALVKRLKKASDLDEILDLHAKFLDIVSIRSFAKSSQATRCCLETVYISIMHLDSTQQLFYNDCFMEIAARKHMEDSIAESERAGRFGVTTEMMTQRLEERKLFKKKVSMFRDTLDSLAINYRDAIGAFLLELNSSSDTYLRMFGTRLDFNEFYKKKDINLCKPLTFELMRLSSVMGDHKSRTAGRFSIRHNATLADF</sequence>
<dbReference type="GeneID" id="117564266"/>
<dbReference type="Proteomes" id="UP000515160">
    <property type="component" value="Chromosome X"/>
</dbReference>
<dbReference type="AlphaFoldDB" id="A0A6P8WHV7"/>
<dbReference type="GO" id="GO:0000278">
    <property type="term" value="P:mitotic cell cycle"/>
    <property type="evidence" value="ECO:0007669"/>
    <property type="project" value="TreeGrafter"/>
</dbReference>
<evidence type="ECO:0000259" key="7">
    <source>
        <dbReference type="Pfam" id="PF17681"/>
    </source>
</evidence>
<feature type="domain" description="Gamma tubulin complex component C-terminal" evidence="6">
    <location>
        <begin position="501"/>
        <end position="832"/>
    </location>
</feature>
<accession>A0A6P8WHV7</accession>
<evidence type="ECO:0000256" key="3">
    <source>
        <dbReference type="ARBA" id="ARBA00022490"/>
    </source>
</evidence>
<feature type="domain" description="Gamma tubulin complex component protein N-terminal" evidence="7">
    <location>
        <begin position="185"/>
        <end position="496"/>
    </location>
</feature>
<comment type="subcellular location">
    <subcellularLocation>
        <location evidence="1">Cytoplasm</location>
        <location evidence="1">Cytoskeleton</location>
    </subcellularLocation>
</comment>
<evidence type="ECO:0000259" key="6">
    <source>
        <dbReference type="Pfam" id="PF04130"/>
    </source>
</evidence>
<reference evidence="9" key="1">
    <citation type="submission" date="2025-08" db="UniProtKB">
        <authorList>
            <consortium name="RefSeq"/>
        </authorList>
    </citation>
    <scope>IDENTIFICATION</scope>
    <source>
        <strain evidence="9">15112-1751.03</strain>
        <tissue evidence="9">Whole Adult</tissue>
    </source>
</reference>
<name>A0A6P8WHV7_DROAB</name>
<comment type="similarity">
    <text evidence="2">Belongs to the TUBGCP family.</text>
</comment>
<keyword evidence="3" id="KW-0963">Cytoplasm</keyword>
<dbReference type="GO" id="GO:0000930">
    <property type="term" value="C:gamma-tubulin complex"/>
    <property type="evidence" value="ECO:0007669"/>
    <property type="project" value="TreeGrafter"/>
</dbReference>
<dbReference type="InterPro" id="IPR041470">
    <property type="entry name" value="GCP_N"/>
</dbReference>
<dbReference type="GO" id="GO:0031122">
    <property type="term" value="P:cytoplasmic microtubule organization"/>
    <property type="evidence" value="ECO:0007669"/>
    <property type="project" value="TreeGrafter"/>
</dbReference>
<evidence type="ECO:0000256" key="5">
    <source>
        <dbReference type="ARBA" id="ARBA00023212"/>
    </source>
</evidence>
<dbReference type="GO" id="GO:0043015">
    <property type="term" value="F:gamma-tubulin binding"/>
    <property type="evidence" value="ECO:0007669"/>
    <property type="project" value="InterPro"/>
</dbReference>
<dbReference type="GO" id="GO:0051225">
    <property type="term" value="P:spindle assembly"/>
    <property type="evidence" value="ECO:0007669"/>
    <property type="project" value="TreeGrafter"/>
</dbReference>
<dbReference type="PANTHER" id="PTHR19302">
    <property type="entry name" value="GAMMA TUBULIN COMPLEX PROTEIN"/>
    <property type="match status" value="1"/>
</dbReference>
<dbReference type="Pfam" id="PF04130">
    <property type="entry name" value="GCP_C_terminal"/>
    <property type="match status" value="1"/>
</dbReference>
<dbReference type="GO" id="GO:0007020">
    <property type="term" value="P:microtubule nucleation"/>
    <property type="evidence" value="ECO:0007669"/>
    <property type="project" value="InterPro"/>
</dbReference>
<keyword evidence="4" id="KW-0493">Microtubule</keyword>
<evidence type="ECO:0000256" key="4">
    <source>
        <dbReference type="ARBA" id="ARBA00022701"/>
    </source>
</evidence>
<keyword evidence="5" id="KW-0206">Cytoskeleton</keyword>
<dbReference type="OrthoDB" id="5860513at2759"/>
<organism evidence="8 9">
    <name type="scientific">Drosophila albomicans</name>
    <name type="common">Fruit fly</name>
    <dbReference type="NCBI Taxonomy" id="7291"/>
    <lineage>
        <taxon>Eukaryota</taxon>
        <taxon>Metazoa</taxon>
        <taxon>Ecdysozoa</taxon>
        <taxon>Arthropoda</taxon>
        <taxon>Hexapoda</taxon>
        <taxon>Insecta</taxon>
        <taxon>Pterygota</taxon>
        <taxon>Neoptera</taxon>
        <taxon>Endopterygota</taxon>
        <taxon>Diptera</taxon>
        <taxon>Brachycera</taxon>
        <taxon>Muscomorpha</taxon>
        <taxon>Ephydroidea</taxon>
        <taxon>Drosophilidae</taxon>
        <taxon>Drosophila</taxon>
    </lineage>
</organism>
<dbReference type="Gene3D" id="1.20.120.1900">
    <property type="entry name" value="Gamma-tubulin complex, C-terminal domain"/>
    <property type="match status" value="1"/>
</dbReference>
<evidence type="ECO:0000313" key="8">
    <source>
        <dbReference type="Proteomes" id="UP000515160"/>
    </source>
</evidence>
<proteinExistence type="inferred from homology"/>
<evidence type="ECO:0000256" key="1">
    <source>
        <dbReference type="ARBA" id="ARBA00004245"/>
    </source>
</evidence>
<dbReference type="InterPro" id="IPR040457">
    <property type="entry name" value="GCP_C"/>
</dbReference>
<dbReference type="InterPro" id="IPR042241">
    <property type="entry name" value="GCP_C_sf"/>
</dbReference>
<dbReference type="RefSeq" id="XP_034098863.1">
    <property type="nucleotide sequence ID" value="XM_034242972.2"/>
</dbReference>
<dbReference type="GO" id="GO:0051011">
    <property type="term" value="F:microtubule minus-end binding"/>
    <property type="evidence" value="ECO:0007669"/>
    <property type="project" value="TreeGrafter"/>
</dbReference>
<gene>
    <name evidence="9" type="primary">LOC117564266</name>
</gene>
<dbReference type="GO" id="GO:0051321">
    <property type="term" value="P:meiotic cell cycle"/>
    <property type="evidence" value="ECO:0007669"/>
    <property type="project" value="TreeGrafter"/>
</dbReference>
<evidence type="ECO:0000256" key="2">
    <source>
        <dbReference type="ARBA" id="ARBA00010337"/>
    </source>
</evidence>